<evidence type="ECO:0000256" key="1">
    <source>
        <dbReference type="ARBA" id="ARBA00004123"/>
    </source>
</evidence>
<keyword evidence="2" id="KW-0217">Developmental protein</keyword>
<dbReference type="InterPro" id="IPR009057">
    <property type="entry name" value="Homeodomain-like_sf"/>
</dbReference>
<evidence type="ECO:0000256" key="4">
    <source>
        <dbReference type="ARBA" id="ARBA00023155"/>
    </source>
</evidence>
<organism evidence="10 11">
    <name type="scientific">Panagrellus redivivus</name>
    <name type="common">Microworm</name>
    <dbReference type="NCBI Taxonomy" id="6233"/>
    <lineage>
        <taxon>Eukaryota</taxon>
        <taxon>Metazoa</taxon>
        <taxon>Ecdysozoa</taxon>
        <taxon>Nematoda</taxon>
        <taxon>Chromadorea</taxon>
        <taxon>Rhabditida</taxon>
        <taxon>Tylenchina</taxon>
        <taxon>Panagrolaimomorpha</taxon>
        <taxon>Panagrolaimoidea</taxon>
        <taxon>Panagrolaimidae</taxon>
        <taxon>Panagrellus</taxon>
    </lineage>
</organism>
<dbReference type="WBParaSite" id="Pan_g8415.t1">
    <property type="protein sequence ID" value="Pan_g8415.t1"/>
    <property type="gene ID" value="Pan_g8415"/>
</dbReference>
<evidence type="ECO:0000256" key="8">
    <source>
        <dbReference type="SAM" id="MobiDB-lite"/>
    </source>
</evidence>
<keyword evidence="5 6" id="KW-0539">Nucleus</keyword>
<accession>A0A7E4WAZ0</accession>
<keyword evidence="4 6" id="KW-0371">Homeobox</keyword>
<feature type="compositionally biased region" description="Low complexity" evidence="8">
    <location>
        <begin position="140"/>
        <end position="169"/>
    </location>
</feature>
<evidence type="ECO:0000313" key="11">
    <source>
        <dbReference type="WBParaSite" id="Pan_g8415.t1"/>
    </source>
</evidence>
<dbReference type="PANTHER" id="PTHR45793:SF5">
    <property type="entry name" value="HOMEOTIC PROTEIN OCELLILESS"/>
    <property type="match status" value="1"/>
</dbReference>
<evidence type="ECO:0000313" key="10">
    <source>
        <dbReference type="Proteomes" id="UP000492821"/>
    </source>
</evidence>
<comment type="subcellular location">
    <subcellularLocation>
        <location evidence="1 6 7">Nucleus</location>
    </subcellularLocation>
</comment>
<dbReference type="GO" id="GO:0005634">
    <property type="term" value="C:nucleus"/>
    <property type="evidence" value="ECO:0007669"/>
    <property type="project" value="UniProtKB-SubCell"/>
</dbReference>
<protein>
    <submittedName>
        <fullName evidence="11">Homeobox domain-containing protein</fullName>
    </submittedName>
</protein>
<reference evidence="11" key="2">
    <citation type="submission" date="2020-10" db="UniProtKB">
        <authorList>
            <consortium name="WormBaseParasite"/>
        </authorList>
    </citation>
    <scope>IDENTIFICATION</scope>
</reference>
<evidence type="ECO:0000259" key="9">
    <source>
        <dbReference type="PROSITE" id="PS50071"/>
    </source>
</evidence>
<evidence type="ECO:0000256" key="3">
    <source>
        <dbReference type="ARBA" id="ARBA00023125"/>
    </source>
</evidence>
<evidence type="ECO:0000256" key="7">
    <source>
        <dbReference type="RuleBase" id="RU000682"/>
    </source>
</evidence>
<reference evidence="10" key="1">
    <citation type="journal article" date="2013" name="Genetics">
        <title>The draft genome and transcriptome of Panagrellus redivivus are shaped by the harsh demands of a free-living lifestyle.</title>
        <authorList>
            <person name="Srinivasan J."/>
            <person name="Dillman A.R."/>
            <person name="Macchietto M.G."/>
            <person name="Heikkinen L."/>
            <person name="Lakso M."/>
            <person name="Fracchia K.M."/>
            <person name="Antoshechkin I."/>
            <person name="Mortazavi A."/>
            <person name="Wong G."/>
            <person name="Sternberg P.W."/>
        </authorList>
    </citation>
    <scope>NUCLEOTIDE SEQUENCE [LARGE SCALE GENOMIC DNA]</scope>
    <source>
        <strain evidence="10">MT8872</strain>
    </source>
</reference>
<dbReference type="PROSITE" id="PS50071">
    <property type="entry name" value="HOMEOBOX_2"/>
    <property type="match status" value="1"/>
</dbReference>
<dbReference type="AlphaFoldDB" id="A0A7E4WAZ0"/>
<dbReference type="PROSITE" id="PS00027">
    <property type="entry name" value="HOMEOBOX_1"/>
    <property type="match status" value="1"/>
</dbReference>
<dbReference type="GO" id="GO:0000981">
    <property type="term" value="F:DNA-binding transcription factor activity, RNA polymerase II-specific"/>
    <property type="evidence" value="ECO:0007669"/>
    <property type="project" value="InterPro"/>
</dbReference>
<sequence length="248" mass="28071">MANHPAVETSQIIWPSSPRLTVDQPMPTALSARLAVAMYHPAGDPNFFFNCIGYDKGRARRERTTYNQQQLDILEKVFKQTHYPDCYKREELSARIGIPEGKIQTWFKNRRAREKNNRCPSGSGGKMVGKLEDESPPDPDGSSSNKSISASSSTPSPVSIPSIPSIPMPNQNQNAYYGTPEQWWQAQGFQNLRYPPYNNSYPYWMNYPYNYYPQNGYLPPSSSASPPAATFPNFQTPENAYNMPPKPF</sequence>
<dbReference type="InterPro" id="IPR001356">
    <property type="entry name" value="HD"/>
</dbReference>
<dbReference type="CDD" id="cd00086">
    <property type="entry name" value="homeodomain"/>
    <property type="match status" value="1"/>
</dbReference>
<feature type="DNA-binding region" description="Homeobox" evidence="6">
    <location>
        <begin position="59"/>
        <end position="118"/>
    </location>
</feature>
<dbReference type="SUPFAM" id="SSF46689">
    <property type="entry name" value="Homeodomain-like"/>
    <property type="match status" value="1"/>
</dbReference>
<keyword evidence="3 6" id="KW-0238">DNA-binding</keyword>
<feature type="region of interest" description="Disordered" evidence="8">
    <location>
        <begin position="109"/>
        <end position="174"/>
    </location>
</feature>
<name>A0A7E4WAZ0_PANRE</name>
<evidence type="ECO:0000256" key="6">
    <source>
        <dbReference type="PROSITE-ProRule" id="PRU00108"/>
    </source>
</evidence>
<dbReference type="Pfam" id="PF00046">
    <property type="entry name" value="Homeodomain"/>
    <property type="match status" value="1"/>
</dbReference>
<dbReference type="PANTHER" id="PTHR45793">
    <property type="entry name" value="HOMEOBOX PROTEIN"/>
    <property type="match status" value="1"/>
</dbReference>
<dbReference type="InterPro" id="IPR017970">
    <property type="entry name" value="Homeobox_CS"/>
</dbReference>
<dbReference type="GO" id="GO:0000978">
    <property type="term" value="F:RNA polymerase II cis-regulatory region sequence-specific DNA binding"/>
    <property type="evidence" value="ECO:0007669"/>
    <property type="project" value="TreeGrafter"/>
</dbReference>
<dbReference type="SMART" id="SM00389">
    <property type="entry name" value="HOX"/>
    <property type="match status" value="1"/>
</dbReference>
<feature type="domain" description="Homeobox" evidence="9">
    <location>
        <begin position="57"/>
        <end position="117"/>
    </location>
</feature>
<dbReference type="Gene3D" id="1.10.10.60">
    <property type="entry name" value="Homeodomain-like"/>
    <property type="match status" value="1"/>
</dbReference>
<evidence type="ECO:0000256" key="5">
    <source>
        <dbReference type="ARBA" id="ARBA00023242"/>
    </source>
</evidence>
<keyword evidence="10" id="KW-1185">Reference proteome</keyword>
<proteinExistence type="predicted"/>
<feature type="region of interest" description="Disordered" evidence="8">
    <location>
        <begin position="221"/>
        <end position="248"/>
    </location>
</feature>
<dbReference type="Proteomes" id="UP000492821">
    <property type="component" value="Unassembled WGS sequence"/>
</dbReference>
<evidence type="ECO:0000256" key="2">
    <source>
        <dbReference type="ARBA" id="ARBA00022473"/>
    </source>
</evidence>